<dbReference type="InParanoid" id="A0A1X7UJL5"/>
<name>A0A1X7UJL5_AMPQE</name>
<protein>
    <submittedName>
        <fullName evidence="1">Uncharacterized protein</fullName>
    </submittedName>
</protein>
<organism evidence="1">
    <name type="scientific">Amphimedon queenslandica</name>
    <name type="common">Sponge</name>
    <dbReference type="NCBI Taxonomy" id="400682"/>
    <lineage>
        <taxon>Eukaryota</taxon>
        <taxon>Metazoa</taxon>
        <taxon>Porifera</taxon>
        <taxon>Demospongiae</taxon>
        <taxon>Heteroscleromorpha</taxon>
        <taxon>Haplosclerida</taxon>
        <taxon>Niphatidae</taxon>
        <taxon>Amphimedon</taxon>
    </lineage>
</organism>
<accession>A0A1X7UJL5</accession>
<dbReference type="EnsemblMetazoa" id="Aqu2.1.27943_001">
    <property type="protein sequence ID" value="Aqu2.1.27943_001"/>
    <property type="gene ID" value="Aqu2.1.27943"/>
</dbReference>
<sequence length="107" mass="12349">MSGCRAVTFPLPRECDQLRQYHAHANFSAHAQHTAAAQKSQVEVDNLLVATKRTYSEEQKKEEKKAKDEPETTDQIFICRKQDHSSYLVDSRSFLKSQLLTTWHSLK</sequence>
<evidence type="ECO:0000313" key="1">
    <source>
        <dbReference type="EnsemblMetazoa" id="Aqu2.1.27943_001"/>
    </source>
</evidence>
<reference evidence="1" key="1">
    <citation type="submission" date="2017-05" db="UniProtKB">
        <authorList>
            <consortium name="EnsemblMetazoa"/>
        </authorList>
    </citation>
    <scope>IDENTIFICATION</scope>
</reference>
<dbReference type="AlphaFoldDB" id="A0A1X7UJL5"/>
<proteinExistence type="predicted"/>